<keyword evidence="2" id="KW-1185">Reference proteome</keyword>
<evidence type="ECO:0000313" key="1">
    <source>
        <dbReference type="EnsemblPlants" id="OB03G47310.1"/>
    </source>
</evidence>
<name>J3LUK5_ORYBR</name>
<dbReference type="EnsemblPlants" id="OB03G47310.1">
    <property type="protein sequence ID" value="OB03G47310.1"/>
    <property type="gene ID" value="OB03G47310"/>
</dbReference>
<dbReference type="Gramene" id="OB03G47310.1">
    <property type="protein sequence ID" value="OB03G47310.1"/>
    <property type="gene ID" value="OB03G47310"/>
</dbReference>
<protein>
    <submittedName>
        <fullName evidence="1">Uncharacterized protein</fullName>
    </submittedName>
</protein>
<reference evidence="1" key="1">
    <citation type="journal article" date="2013" name="Nat. Commun.">
        <title>Whole-genome sequencing of Oryza brachyantha reveals mechanisms underlying Oryza genome evolution.</title>
        <authorList>
            <person name="Chen J."/>
            <person name="Huang Q."/>
            <person name="Gao D."/>
            <person name="Wang J."/>
            <person name="Lang Y."/>
            <person name="Liu T."/>
            <person name="Li B."/>
            <person name="Bai Z."/>
            <person name="Luis Goicoechea J."/>
            <person name="Liang C."/>
            <person name="Chen C."/>
            <person name="Zhang W."/>
            <person name="Sun S."/>
            <person name="Liao Y."/>
            <person name="Zhang X."/>
            <person name="Yang L."/>
            <person name="Song C."/>
            <person name="Wang M."/>
            <person name="Shi J."/>
            <person name="Liu G."/>
            <person name="Liu J."/>
            <person name="Zhou H."/>
            <person name="Zhou W."/>
            <person name="Yu Q."/>
            <person name="An N."/>
            <person name="Chen Y."/>
            <person name="Cai Q."/>
            <person name="Wang B."/>
            <person name="Liu B."/>
            <person name="Min J."/>
            <person name="Huang Y."/>
            <person name="Wu H."/>
            <person name="Li Z."/>
            <person name="Zhang Y."/>
            <person name="Yin Y."/>
            <person name="Song W."/>
            <person name="Jiang J."/>
            <person name="Jackson S.A."/>
            <person name="Wing R.A."/>
            <person name="Wang J."/>
            <person name="Chen M."/>
        </authorList>
    </citation>
    <scope>NUCLEOTIDE SEQUENCE [LARGE SCALE GENOMIC DNA]</scope>
    <source>
        <strain evidence="1">cv. IRGC 101232</strain>
    </source>
</reference>
<dbReference type="HOGENOM" id="CLU_2214001_0_0_1"/>
<accession>J3LUK5</accession>
<reference evidence="1" key="2">
    <citation type="submission" date="2013-04" db="UniProtKB">
        <authorList>
            <consortium name="EnsemblPlants"/>
        </authorList>
    </citation>
    <scope>IDENTIFICATION</scope>
</reference>
<proteinExistence type="predicted"/>
<evidence type="ECO:0000313" key="2">
    <source>
        <dbReference type="Proteomes" id="UP000006038"/>
    </source>
</evidence>
<sequence length="107" mass="11720">MQPKFQKSAAASTVTNSGETCRLRTIKPVIHLMNMIQPRVGGPVSESSIMWSTEGSIAFIHCLQIAEIRSDCTGHQWGPKVFVLGITAKTGVRCLAFFLPSQSWLSL</sequence>
<dbReference type="AlphaFoldDB" id="J3LUK5"/>
<dbReference type="Proteomes" id="UP000006038">
    <property type="component" value="Chromosome 3"/>
</dbReference>
<organism evidence="1">
    <name type="scientific">Oryza brachyantha</name>
    <name type="common">malo sina</name>
    <dbReference type="NCBI Taxonomy" id="4533"/>
    <lineage>
        <taxon>Eukaryota</taxon>
        <taxon>Viridiplantae</taxon>
        <taxon>Streptophyta</taxon>
        <taxon>Embryophyta</taxon>
        <taxon>Tracheophyta</taxon>
        <taxon>Spermatophyta</taxon>
        <taxon>Magnoliopsida</taxon>
        <taxon>Liliopsida</taxon>
        <taxon>Poales</taxon>
        <taxon>Poaceae</taxon>
        <taxon>BOP clade</taxon>
        <taxon>Oryzoideae</taxon>
        <taxon>Oryzeae</taxon>
        <taxon>Oryzinae</taxon>
        <taxon>Oryza</taxon>
    </lineage>
</organism>